<sequence length="174" mass="19003">MVGPTWPHISFSPLLFFLLSHHLSPLLPPGATGPREGPAAAAGDAGEGQWAGRRRRERWVFAHGVGADSARGLVEEIGAAAPPVSDELSSCERGAGSCTTADEKQRRFEVYRSNVELVEKFNSMGNGYKLADNKYVRRPDERGVQSQDVGVQTSCRNSSEQCLERAVMIFCRRA</sequence>
<dbReference type="InParanoid" id="A0A0P0Y9S2"/>
<dbReference type="EMBL" id="AP014968">
    <property type="protein sequence ID" value="BAT16991.1"/>
    <property type="molecule type" value="Genomic_DNA"/>
</dbReference>
<reference evidence="5" key="1">
    <citation type="journal article" date="2005" name="Nature">
        <title>The map-based sequence of the rice genome.</title>
        <authorList>
            <consortium name="International rice genome sequencing project (IRGSP)"/>
            <person name="Matsumoto T."/>
            <person name="Wu J."/>
            <person name="Kanamori H."/>
            <person name="Katayose Y."/>
            <person name="Fujisawa M."/>
            <person name="Namiki N."/>
            <person name="Mizuno H."/>
            <person name="Yamamoto K."/>
            <person name="Antonio B.A."/>
            <person name="Baba T."/>
            <person name="Sakata K."/>
            <person name="Nagamura Y."/>
            <person name="Aoki H."/>
            <person name="Arikawa K."/>
            <person name="Arita K."/>
            <person name="Bito T."/>
            <person name="Chiden Y."/>
            <person name="Fujitsuka N."/>
            <person name="Fukunaka R."/>
            <person name="Hamada M."/>
            <person name="Harada C."/>
            <person name="Hayashi A."/>
            <person name="Hijishita S."/>
            <person name="Honda M."/>
            <person name="Hosokawa S."/>
            <person name="Ichikawa Y."/>
            <person name="Idonuma A."/>
            <person name="Iijima M."/>
            <person name="Ikeda M."/>
            <person name="Ikeno M."/>
            <person name="Ito K."/>
            <person name="Ito S."/>
            <person name="Ito T."/>
            <person name="Ito Y."/>
            <person name="Ito Y."/>
            <person name="Iwabuchi A."/>
            <person name="Kamiya K."/>
            <person name="Karasawa W."/>
            <person name="Kurita K."/>
            <person name="Katagiri S."/>
            <person name="Kikuta A."/>
            <person name="Kobayashi H."/>
            <person name="Kobayashi N."/>
            <person name="Machita K."/>
            <person name="Maehara T."/>
            <person name="Masukawa M."/>
            <person name="Mizubayashi T."/>
            <person name="Mukai Y."/>
            <person name="Nagasaki H."/>
            <person name="Nagata Y."/>
            <person name="Naito S."/>
            <person name="Nakashima M."/>
            <person name="Nakama Y."/>
            <person name="Nakamichi Y."/>
            <person name="Nakamura M."/>
            <person name="Meguro A."/>
            <person name="Negishi M."/>
            <person name="Ohta I."/>
            <person name="Ohta T."/>
            <person name="Okamoto M."/>
            <person name="Ono N."/>
            <person name="Saji S."/>
            <person name="Sakaguchi M."/>
            <person name="Sakai K."/>
            <person name="Shibata M."/>
            <person name="Shimokawa T."/>
            <person name="Song J."/>
            <person name="Takazaki Y."/>
            <person name="Terasawa K."/>
            <person name="Tsugane M."/>
            <person name="Tsuji K."/>
            <person name="Ueda S."/>
            <person name="Waki K."/>
            <person name="Yamagata H."/>
            <person name="Yamamoto M."/>
            <person name="Yamamoto S."/>
            <person name="Yamane H."/>
            <person name="Yoshiki S."/>
            <person name="Yoshihara R."/>
            <person name="Yukawa K."/>
            <person name="Zhong H."/>
            <person name="Yano M."/>
            <person name="Yuan Q."/>
            <person name="Ouyang S."/>
            <person name="Liu J."/>
            <person name="Jones K.M."/>
            <person name="Gansberger K."/>
            <person name="Moffat K."/>
            <person name="Hill J."/>
            <person name="Bera J."/>
            <person name="Fadrosh D."/>
            <person name="Jin S."/>
            <person name="Johri S."/>
            <person name="Kim M."/>
            <person name="Overton L."/>
            <person name="Reardon M."/>
            <person name="Tsitrin T."/>
            <person name="Vuong H."/>
            <person name="Weaver B."/>
            <person name="Ciecko A."/>
            <person name="Tallon L."/>
            <person name="Jackson J."/>
            <person name="Pai G."/>
            <person name="Aken S.V."/>
            <person name="Utterback T."/>
            <person name="Reidmuller S."/>
            <person name="Feldblyum T."/>
            <person name="Hsiao J."/>
            <person name="Zismann V."/>
            <person name="Iobst S."/>
            <person name="de Vazeille A.R."/>
            <person name="Buell C.R."/>
            <person name="Ying K."/>
            <person name="Li Y."/>
            <person name="Lu T."/>
            <person name="Huang Y."/>
            <person name="Zhao Q."/>
            <person name="Feng Q."/>
            <person name="Zhang L."/>
            <person name="Zhu J."/>
            <person name="Weng Q."/>
            <person name="Mu J."/>
            <person name="Lu Y."/>
            <person name="Fan D."/>
            <person name="Liu Y."/>
            <person name="Guan J."/>
            <person name="Zhang Y."/>
            <person name="Yu S."/>
            <person name="Liu X."/>
            <person name="Zhang Y."/>
            <person name="Hong G."/>
            <person name="Han B."/>
            <person name="Choisne N."/>
            <person name="Demange N."/>
            <person name="Orjeda G."/>
            <person name="Samain S."/>
            <person name="Cattolico L."/>
            <person name="Pelletier E."/>
            <person name="Couloux A."/>
            <person name="Segurens B."/>
            <person name="Wincker P."/>
            <person name="D'Hont A."/>
            <person name="Scarpelli C."/>
            <person name="Weissenbach J."/>
            <person name="Salanoubat M."/>
            <person name="Quetier F."/>
            <person name="Yu Y."/>
            <person name="Kim H.R."/>
            <person name="Rambo T."/>
            <person name="Currie J."/>
            <person name="Collura K."/>
            <person name="Luo M."/>
            <person name="Yang T."/>
            <person name="Ammiraju J.S.S."/>
            <person name="Engler F."/>
            <person name="Soderlund C."/>
            <person name="Wing R.A."/>
            <person name="Palmer L.E."/>
            <person name="de la Bastide M."/>
            <person name="Spiegel L."/>
            <person name="Nascimento L."/>
            <person name="Zutavern T."/>
            <person name="O'Shaughnessy A."/>
            <person name="Dike S."/>
            <person name="Dedhia N."/>
            <person name="Preston R."/>
            <person name="Balija V."/>
            <person name="McCombie W.R."/>
            <person name="Chow T."/>
            <person name="Chen H."/>
            <person name="Chung M."/>
            <person name="Chen C."/>
            <person name="Shaw J."/>
            <person name="Wu H."/>
            <person name="Hsiao K."/>
            <person name="Chao Y."/>
            <person name="Chu M."/>
            <person name="Cheng C."/>
            <person name="Hour A."/>
            <person name="Lee P."/>
            <person name="Lin S."/>
            <person name="Lin Y."/>
            <person name="Liou J."/>
            <person name="Liu S."/>
            <person name="Hsing Y."/>
            <person name="Raghuvanshi S."/>
            <person name="Mohanty A."/>
            <person name="Bharti A.K."/>
            <person name="Gaur A."/>
            <person name="Gupta V."/>
            <person name="Kumar D."/>
            <person name="Ravi V."/>
            <person name="Vij S."/>
            <person name="Kapur A."/>
            <person name="Khurana P."/>
            <person name="Khurana P."/>
            <person name="Khurana J.P."/>
            <person name="Tyagi A.K."/>
            <person name="Gaikwad K."/>
            <person name="Singh A."/>
            <person name="Dalal V."/>
            <person name="Srivastava S."/>
            <person name="Dixit A."/>
            <person name="Pal A.K."/>
            <person name="Ghazi I.A."/>
            <person name="Yadav M."/>
            <person name="Pandit A."/>
            <person name="Bhargava A."/>
            <person name="Sureshbabu K."/>
            <person name="Batra K."/>
            <person name="Sharma T.R."/>
            <person name="Mohapatra T."/>
            <person name="Singh N.K."/>
            <person name="Messing J."/>
            <person name="Nelson A.B."/>
            <person name="Fuks G."/>
            <person name="Kavchok S."/>
            <person name="Keizer G."/>
            <person name="Linton E."/>
            <person name="Llaca V."/>
            <person name="Song R."/>
            <person name="Tanyolac B."/>
            <person name="Young S."/>
            <person name="Ho-Il K."/>
            <person name="Hahn J.H."/>
            <person name="Sangsakoo G."/>
            <person name="Vanavichit A."/>
            <person name="de Mattos Luiz.A.T."/>
            <person name="Zimmer P.D."/>
            <person name="Malone G."/>
            <person name="Dellagostin O."/>
            <person name="de Oliveira A.C."/>
            <person name="Bevan M."/>
            <person name="Bancroft I."/>
            <person name="Minx P."/>
            <person name="Cordum H."/>
            <person name="Wilson R."/>
            <person name="Cheng Z."/>
            <person name="Jin W."/>
            <person name="Jiang J."/>
            <person name="Leong S.A."/>
            <person name="Iwama H."/>
            <person name="Gojobori T."/>
            <person name="Itoh T."/>
            <person name="Niimura Y."/>
            <person name="Fujii Y."/>
            <person name="Habara T."/>
            <person name="Sakai H."/>
            <person name="Sato Y."/>
            <person name="Wilson G."/>
            <person name="Kumar K."/>
            <person name="McCouch S."/>
            <person name="Juretic N."/>
            <person name="Hoen D."/>
            <person name="Wright S."/>
            <person name="Bruskiewich R."/>
            <person name="Bureau T."/>
            <person name="Miyao A."/>
            <person name="Hirochika H."/>
            <person name="Nishikawa T."/>
            <person name="Kadowaki K."/>
            <person name="Sugiura M."/>
            <person name="Burr B."/>
            <person name="Sasaki T."/>
        </authorList>
    </citation>
    <scope>NUCLEOTIDE SEQUENCE [LARGE SCALE GENOMIC DNA]</scope>
    <source>
        <strain evidence="5">cv. Nipponbare</strain>
    </source>
</reference>
<organism evidence="4 5">
    <name type="scientific">Oryza sativa subsp. japonica</name>
    <name type="common">Rice</name>
    <dbReference type="NCBI Taxonomy" id="39947"/>
    <lineage>
        <taxon>Eukaryota</taxon>
        <taxon>Viridiplantae</taxon>
        <taxon>Streptophyta</taxon>
        <taxon>Embryophyta</taxon>
        <taxon>Tracheophyta</taxon>
        <taxon>Spermatophyta</taxon>
        <taxon>Magnoliopsida</taxon>
        <taxon>Liliopsida</taxon>
        <taxon>Poales</taxon>
        <taxon>Poaceae</taxon>
        <taxon>BOP clade</taxon>
        <taxon>Oryzoideae</taxon>
        <taxon>Oryzeae</taxon>
        <taxon>Oryzinae</taxon>
        <taxon>Oryza</taxon>
        <taxon>Oryza sativa</taxon>
    </lineage>
</organism>
<dbReference type="Proteomes" id="UP000059680">
    <property type="component" value="Chromosome 12"/>
</dbReference>
<feature type="signal peptide" evidence="2">
    <location>
        <begin position="1"/>
        <end position="22"/>
    </location>
</feature>
<evidence type="ECO:0000256" key="1">
    <source>
        <dbReference type="SAM" id="MobiDB-lite"/>
    </source>
</evidence>
<dbReference type="Pfam" id="PF08246">
    <property type="entry name" value="Inhibitor_I29"/>
    <property type="match status" value="1"/>
</dbReference>
<evidence type="ECO:0000313" key="5">
    <source>
        <dbReference type="Proteomes" id="UP000059680"/>
    </source>
</evidence>
<reference evidence="4 5" key="3">
    <citation type="journal article" date="2013" name="Rice">
        <title>Improvement of the Oryza sativa Nipponbare reference genome using next generation sequence and optical map data.</title>
        <authorList>
            <person name="Kawahara Y."/>
            <person name="de la Bastide M."/>
            <person name="Hamilton J.P."/>
            <person name="Kanamori H."/>
            <person name="McCombie W.R."/>
            <person name="Ouyang S."/>
            <person name="Schwartz D.C."/>
            <person name="Tanaka T."/>
            <person name="Wu J."/>
            <person name="Zhou S."/>
            <person name="Childs K.L."/>
            <person name="Davidson R.M."/>
            <person name="Lin H."/>
            <person name="Quesada-Ocampo L."/>
            <person name="Vaillancourt B."/>
            <person name="Sakai H."/>
            <person name="Lee S.S."/>
            <person name="Kim J."/>
            <person name="Numa H."/>
            <person name="Itoh T."/>
            <person name="Buell C.R."/>
            <person name="Matsumoto T."/>
        </authorList>
    </citation>
    <scope>NUCLEOTIDE SEQUENCE [LARGE SCALE GENOMIC DNA]</scope>
    <source>
        <strain evidence="5">cv. Nipponbare</strain>
    </source>
</reference>
<evidence type="ECO:0000256" key="2">
    <source>
        <dbReference type="SAM" id="SignalP"/>
    </source>
</evidence>
<evidence type="ECO:0000259" key="3">
    <source>
        <dbReference type="Pfam" id="PF08246"/>
    </source>
</evidence>
<dbReference type="AlphaFoldDB" id="A0A0P0Y9S2"/>
<reference evidence="4 5" key="2">
    <citation type="journal article" date="2013" name="Plant Cell Physiol.">
        <title>Rice Annotation Project Database (RAP-DB): an integrative and interactive database for rice genomics.</title>
        <authorList>
            <person name="Sakai H."/>
            <person name="Lee S.S."/>
            <person name="Tanaka T."/>
            <person name="Numa H."/>
            <person name="Kim J."/>
            <person name="Kawahara Y."/>
            <person name="Wakimoto H."/>
            <person name="Yang C.C."/>
            <person name="Iwamoto M."/>
            <person name="Abe T."/>
            <person name="Yamada Y."/>
            <person name="Muto A."/>
            <person name="Inokuchi H."/>
            <person name="Ikemura T."/>
            <person name="Matsumoto T."/>
            <person name="Sasaki T."/>
            <person name="Itoh T."/>
        </authorList>
    </citation>
    <scope>NUCLEOTIDE SEQUENCE [LARGE SCALE GENOMIC DNA]</scope>
    <source>
        <strain evidence="5">cv. Nipponbare</strain>
    </source>
</reference>
<feature type="chain" id="PRO_5006057450" evidence="2">
    <location>
        <begin position="23"/>
        <end position="174"/>
    </location>
</feature>
<keyword evidence="5" id="KW-1185">Reference proteome</keyword>
<gene>
    <name evidence="4" type="ordered locus">Os12g0443200</name>
    <name evidence="4" type="ORF">OSNPB_120443200</name>
</gene>
<feature type="region of interest" description="Disordered" evidence="1">
    <location>
        <begin position="29"/>
        <end position="51"/>
    </location>
</feature>
<name>A0A0P0Y9S2_ORYSJ</name>
<dbReference type="PaxDb" id="39947-A0A0P0Y9S2"/>
<protein>
    <submittedName>
        <fullName evidence="4">Os12g0443200 protein</fullName>
    </submittedName>
</protein>
<keyword evidence="2" id="KW-0732">Signal</keyword>
<dbReference type="InterPro" id="IPR013201">
    <property type="entry name" value="Prot_inhib_I29"/>
</dbReference>
<accession>A0A0P0Y9S2</accession>
<dbReference type="SMR" id="A0A0P0Y9S2"/>
<evidence type="ECO:0000313" key="4">
    <source>
        <dbReference type="EMBL" id="BAT16991.1"/>
    </source>
</evidence>
<proteinExistence type="predicted"/>
<dbReference type="Gene3D" id="1.10.287.2250">
    <property type="match status" value="1"/>
</dbReference>
<dbReference type="Gramene" id="Os12t0443200-00">
    <property type="protein sequence ID" value="Os12t0443200-00"/>
    <property type="gene ID" value="Os12g0443200"/>
</dbReference>
<feature type="domain" description="Cathepsin propeptide inhibitor" evidence="3">
    <location>
        <begin position="100"/>
        <end position="135"/>
    </location>
</feature>